<gene>
    <name evidence="6" type="ORF">Malapachy_3390</name>
</gene>
<feature type="domain" description="GST N-terminal" evidence="5">
    <location>
        <begin position="1"/>
        <end position="83"/>
    </location>
</feature>
<name>A0A0M8MQG6_9BASI</name>
<evidence type="ECO:0000256" key="1">
    <source>
        <dbReference type="ARBA" id="ARBA00007409"/>
    </source>
</evidence>
<dbReference type="GO" id="GO:0004602">
    <property type="term" value="F:glutathione peroxidase activity"/>
    <property type="evidence" value="ECO:0007669"/>
    <property type="project" value="UniProtKB-ARBA"/>
</dbReference>
<comment type="caution">
    <text evidence="6">The sequence shown here is derived from an EMBL/GenBank/DDBJ whole genome shotgun (WGS) entry which is preliminary data.</text>
</comment>
<dbReference type="EMBL" id="LGAV01000001">
    <property type="protein sequence ID" value="KOS16278.1"/>
    <property type="molecule type" value="Genomic_DNA"/>
</dbReference>
<dbReference type="OrthoDB" id="2098326at2759"/>
<organism evidence="6 7">
    <name type="scientific">Malassezia pachydermatis</name>
    <dbReference type="NCBI Taxonomy" id="77020"/>
    <lineage>
        <taxon>Eukaryota</taxon>
        <taxon>Fungi</taxon>
        <taxon>Dikarya</taxon>
        <taxon>Basidiomycota</taxon>
        <taxon>Ustilaginomycotina</taxon>
        <taxon>Malasseziomycetes</taxon>
        <taxon>Malasseziales</taxon>
        <taxon>Malasseziaceae</taxon>
        <taxon>Malassezia</taxon>
    </lineage>
</organism>
<dbReference type="PROSITE" id="PS50404">
    <property type="entry name" value="GST_NTER"/>
    <property type="match status" value="1"/>
</dbReference>
<dbReference type="FunFam" id="3.40.30.10:FF:000156">
    <property type="entry name" value="Glutathione S-transferase 1"/>
    <property type="match status" value="1"/>
</dbReference>
<evidence type="ECO:0000256" key="2">
    <source>
        <dbReference type="ARBA" id="ARBA00012452"/>
    </source>
</evidence>
<dbReference type="Gene3D" id="3.40.30.10">
    <property type="entry name" value="Glutaredoxin"/>
    <property type="match status" value="1"/>
</dbReference>
<dbReference type="InterPro" id="IPR004045">
    <property type="entry name" value="Glutathione_S-Trfase_N"/>
</dbReference>
<dbReference type="RefSeq" id="XP_017993910.1">
    <property type="nucleotide sequence ID" value="XM_018137861.1"/>
</dbReference>
<protein>
    <recommendedName>
        <fullName evidence="2">glutathione transferase</fullName>
        <ecNumber evidence="2">2.5.1.18</ecNumber>
    </recommendedName>
</protein>
<dbReference type="SUPFAM" id="SSF52833">
    <property type="entry name" value="Thioredoxin-like"/>
    <property type="match status" value="1"/>
</dbReference>
<dbReference type="PANTHER" id="PTHR44051">
    <property type="entry name" value="GLUTATHIONE S-TRANSFERASE-RELATED"/>
    <property type="match status" value="1"/>
</dbReference>
<dbReference type="SFLD" id="SFLDG00358">
    <property type="entry name" value="Main_(cytGST)"/>
    <property type="match status" value="1"/>
</dbReference>
<dbReference type="GeneID" id="28729737"/>
<sequence length="233" mass="26523">MIIVHHLNNSRSQRILWLLEELEIPYEIKHYKRRADQLAPKELKEVHPLGKSPVITDTSRGNKVIAESGAIINYIIKYYGQGRGLPSKEHEDDNDFWVQFSEASLMPTLVQKFVMMIVPTQAPFFVRPIVSIITGQVQARMTDPDLKAKTKFTADYLEKQSTDGRAWFAGGDKDGNPTAADYQMLFPVEALTTGRLDPANIPDSLKNWVDMVHKRPAYIRAYEKGGPYDYAKL</sequence>
<dbReference type="Gene3D" id="1.20.1050.10">
    <property type="match status" value="1"/>
</dbReference>
<evidence type="ECO:0000313" key="7">
    <source>
        <dbReference type="Proteomes" id="UP000037751"/>
    </source>
</evidence>
<dbReference type="CDD" id="cd03046">
    <property type="entry name" value="GST_N_GTT1_like"/>
    <property type="match status" value="1"/>
</dbReference>
<dbReference type="InterPro" id="IPR040079">
    <property type="entry name" value="Glutathione_S-Trfase"/>
</dbReference>
<dbReference type="Proteomes" id="UP000037751">
    <property type="component" value="Unassembled WGS sequence"/>
</dbReference>
<dbReference type="InterPro" id="IPR036282">
    <property type="entry name" value="Glutathione-S-Trfase_C_sf"/>
</dbReference>
<comment type="similarity">
    <text evidence="1">Belongs to the GST superfamily.</text>
</comment>
<accession>A0A0M8MQG6</accession>
<dbReference type="VEuPathDB" id="FungiDB:Malapachy_3390"/>
<proteinExistence type="inferred from homology"/>
<comment type="catalytic activity">
    <reaction evidence="4">
        <text>RX + glutathione = an S-substituted glutathione + a halide anion + H(+)</text>
        <dbReference type="Rhea" id="RHEA:16437"/>
        <dbReference type="ChEBI" id="CHEBI:15378"/>
        <dbReference type="ChEBI" id="CHEBI:16042"/>
        <dbReference type="ChEBI" id="CHEBI:17792"/>
        <dbReference type="ChEBI" id="CHEBI:57925"/>
        <dbReference type="ChEBI" id="CHEBI:90779"/>
        <dbReference type="EC" id="2.5.1.18"/>
    </reaction>
</comment>
<dbReference type="Pfam" id="PF02798">
    <property type="entry name" value="GST_N"/>
    <property type="match status" value="1"/>
</dbReference>
<evidence type="ECO:0000313" key="6">
    <source>
        <dbReference type="EMBL" id="KOS16278.1"/>
    </source>
</evidence>
<dbReference type="EC" id="2.5.1.18" evidence="2"/>
<keyword evidence="3" id="KW-0808">Transferase</keyword>
<dbReference type="PANTHER" id="PTHR44051:SF9">
    <property type="entry name" value="GLUTATHIONE S-TRANSFERASE 1"/>
    <property type="match status" value="1"/>
</dbReference>
<evidence type="ECO:0000259" key="5">
    <source>
        <dbReference type="PROSITE" id="PS50404"/>
    </source>
</evidence>
<reference evidence="6 7" key="1">
    <citation type="submission" date="2015-07" db="EMBL/GenBank/DDBJ databases">
        <title>Draft Genome Sequence of Malassezia furfur CBS1878 and Malassezia pachydermatis CBS1879.</title>
        <authorList>
            <person name="Triana S."/>
            <person name="Ohm R."/>
            <person name="Gonzalez A."/>
            <person name="DeCock H."/>
            <person name="Restrepo S."/>
            <person name="Celis A."/>
        </authorList>
    </citation>
    <scope>NUCLEOTIDE SEQUENCE [LARGE SCALE GENOMIC DNA]</scope>
    <source>
        <strain evidence="6 7">CBS 1879</strain>
    </source>
</reference>
<dbReference type="STRING" id="77020.A0A0M8MQG6"/>
<dbReference type="SFLD" id="SFLDS00019">
    <property type="entry name" value="Glutathione_Transferase_(cytos"/>
    <property type="match status" value="1"/>
</dbReference>
<evidence type="ECO:0000256" key="3">
    <source>
        <dbReference type="ARBA" id="ARBA00022679"/>
    </source>
</evidence>
<dbReference type="AlphaFoldDB" id="A0A0M8MQG6"/>
<evidence type="ECO:0000256" key="4">
    <source>
        <dbReference type="ARBA" id="ARBA00047960"/>
    </source>
</evidence>
<dbReference type="InterPro" id="IPR036249">
    <property type="entry name" value="Thioredoxin-like_sf"/>
</dbReference>
<keyword evidence="7" id="KW-1185">Reference proteome</keyword>
<dbReference type="GO" id="GO:0004364">
    <property type="term" value="F:glutathione transferase activity"/>
    <property type="evidence" value="ECO:0007669"/>
    <property type="project" value="UniProtKB-EC"/>
</dbReference>
<dbReference type="SUPFAM" id="SSF47616">
    <property type="entry name" value="GST C-terminal domain-like"/>
    <property type="match status" value="1"/>
</dbReference>
<dbReference type="GO" id="GO:0005737">
    <property type="term" value="C:cytoplasm"/>
    <property type="evidence" value="ECO:0007669"/>
    <property type="project" value="UniProtKB-ARBA"/>
</dbReference>